<comment type="caution">
    <text evidence="1">The sequence shown here is derived from an EMBL/GenBank/DDBJ whole genome shotgun (WGS) entry which is preliminary data.</text>
</comment>
<dbReference type="Proteomes" id="UP000828048">
    <property type="component" value="Chromosome 2"/>
</dbReference>
<dbReference type="EMBL" id="CM037152">
    <property type="protein sequence ID" value="KAH7833280.1"/>
    <property type="molecule type" value="Genomic_DNA"/>
</dbReference>
<evidence type="ECO:0000313" key="1">
    <source>
        <dbReference type="EMBL" id="KAH7833280.1"/>
    </source>
</evidence>
<reference evidence="1 2" key="1">
    <citation type="journal article" date="2021" name="Hortic Res">
        <title>High-quality reference genome and annotation aids understanding of berry development for evergreen blueberry (Vaccinium darrowii).</title>
        <authorList>
            <person name="Yu J."/>
            <person name="Hulse-Kemp A.M."/>
            <person name="Babiker E."/>
            <person name="Staton M."/>
        </authorList>
    </citation>
    <scope>NUCLEOTIDE SEQUENCE [LARGE SCALE GENOMIC DNA]</scope>
    <source>
        <strain evidence="2">cv. NJ 8807/NJ 8810</strain>
        <tissue evidence="1">Young leaf</tissue>
    </source>
</reference>
<accession>A0ACB7WYF9</accession>
<protein>
    <submittedName>
        <fullName evidence="1">Uncharacterized protein</fullName>
    </submittedName>
</protein>
<name>A0ACB7WYF9_9ERIC</name>
<evidence type="ECO:0000313" key="2">
    <source>
        <dbReference type="Proteomes" id="UP000828048"/>
    </source>
</evidence>
<sequence>MGTLVKEDFGHLDRANTTGMRHVSYYKLDDDGLAPPIFSCSGRLQLIDAIFNILMSSPLSDAYHVEVYRLKEKIGVR</sequence>
<proteinExistence type="predicted"/>
<keyword evidence="2" id="KW-1185">Reference proteome</keyword>
<gene>
    <name evidence="1" type="ORF">Vadar_004743</name>
</gene>
<organism evidence="1 2">
    <name type="scientific">Vaccinium darrowii</name>
    <dbReference type="NCBI Taxonomy" id="229202"/>
    <lineage>
        <taxon>Eukaryota</taxon>
        <taxon>Viridiplantae</taxon>
        <taxon>Streptophyta</taxon>
        <taxon>Embryophyta</taxon>
        <taxon>Tracheophyta</taxon>
        <taxon>Spermatophyta</taxon>
        <taxon>Magnoliopsida</taxon>
        <taxon>eudicotyledons</taxon>
        <taxon>Gunneridae</taxon>
        <taxon>Pentapetalae</taxon>
        <taxon>asterids</taxon>
        <taxon>Ericales</taxon>
        <taxon>Ericaceae</taxon>
        <taxon>Vaccinioideae</taxon>
        <taxon>Vaccinieae</taxon>
        <taxon>Vaccinium</taxon>
    </lineage>
</organism>